<evidence type="ECO:0000313" key="10">
    <source>
        <dbReference type="EMBL" id="ABQ25342.1"/>
    </source>
</evidence>
<dbReference type="RefSeq" id="WP_011938064.1">
    <property type="nucleotide sequence ID" value="NC_009483.1"/>
</dbReference>
<proteinExistence type="inferred from homology"/>
<dbReference type="Gene3D" id="3.40.50.1010">
    <property type="entry name" value="5'-nuclease"/>
    <property type="match status" value="1"/>
</dbReference>
<dbReference type="GO" id="GO:0004540">
    <property type="term" value="F:RNA nuclease activity"/>
    <property type="evidence" value="ECO:0007669"/>
    <property type="project" value="InterPro"/>
</dbReference>
<comment type="cofactor">
    <cofactor evidence="1 8">
        <name>Mg(2+)</name>
        <dbReference type="ChEBI" id="CHEBI:18420"/>
    </cofactor>
</comment>
<keyword evidence="8" id="KW-0800">Toxin</keyword>
<dbReference type="InterPro" id="IPR022907">
    <property type="entry name" value="VapC_family"/>
</dbReference>
<dbReference type="PANTHER" id="PTHR33653">
    <property type="entry name" value="RIBONUCLEASE VAPC2"/>
    <property type="match status" value="1"/>
</dbReference>
<evidence type="ECO:0000256" key="5">
    <source>
        <dbReference type="ARBA" id="ARBA00022801"/>
    </source>
</evidence>
<dbReference type="SUPFAM" id="SSF88723">
    <property type="entry name" value="PIN domain-like"/>
    <property type="match status" value="1"/>
</dbReference>
<comment type="similarity">
    <text evidence="7 8">Belongs to the PINc/VapC protein family.</text>
</comment>
<dbReference type="InterPro" id="IPR029060">
    <property type="entry name" value="PIN-like_dom_sf"/>
</dbReference>
<dbReference type="OrthoDB" id="5458135at2"/>
<keyword evidence="3 8" id="KW-0540">Nuclease</keyword>
<evidence type="ECO:0000256" key="6">
    <source>
        <dbReference type="ARBA" id="ARBA00022842"/>
    </source>
</evidence>
<dbReference type="EC" id="3.1.-.-" evidence="8"/>
<evidence type="ECO:0000256" key="4">
    <source>
        <dbReference type="ARBA" id="ARBA00022723"/>
    </source>
</evidence>
<name>A5GAQ0_GEOUR</name>
<comment type="function">
    <text evidence="8">Toxic component of a toxin-antitoxin (TA) system. An RNase.</text>
</comment>
<dbReference type="Proteomes" id="UP000006695">
    <property type="component" value="Chromosome"/>
</dbReference>
<reference evidence="10 11" key="1">
    <citation type="submission" date="2007-05" db="EMBL/GenBank/DDBJ databases">
        <title>Complete sequence of Geobacter uraniireducens Rf4.</title>
        <authorList>
            <consortium name="US DOE Joint Genome Institute"/>
            <person name="Copeland A."/>
            <person name="Lucas S."/>
            <person name="Lapidus A."/>
            <person name="Barry K."/>
            <person name="Detter J.C."/>
            <person name="Glavina del Rio T."/>
            <person name="Hammon N."/>
            <person name="Israni S."/>
            <person name="Dalin E."/>
            <person name="Tice H."/>
            <person name="Pitluck S."/>
            <person name="Chertkov O."/>
            <person name="Brettin T."/>
            <person name="Bruce D."/>
            <person name="Han C."/>
            <person name="Schmutz J."/>
            <person name="Larimer F."/>
            <person name="Land M."/>
            <person name="Hauser L."/>
            <person name="Kyrpides N."/>
            <person name="Mikhailova N."/>
            <person name="Shelobolina E."/>
            <person name="Aklujkar M."/>
            <person name="Lovley D."/>
            <person name="Richardson P."/>
        </authorList>
    </citation>
    <scope>NUCLEOTIDE SEQUENCE [LARGE SCALE GENOMIC DNA]</scope>
    <source>
        <strain evidence="10 11">Rf4</strain>
    </source>
</reference>
<evidence type="ECO:0000259" key="9">
    <source>
        <dbReference type="Pfam" id="PF01850"/>
    </source>
</evidence>
<feature type="binding site" evidence="8">
    <location>
        <position position="98"/>
    </location>
    <ligand>
        <name>Mg(2+)</name>
        <dbReference type="ChEBI" id="CHEBI:18420"/>
    </ligand>
</feature>
<evidence type="ECO:0000256" key="7">
    <source>
        <dbReference type="ARBA" id="ARBA00038093"/>
    </source>
</evidence>
<keyword evidence="4 8" id="KW-0479">Metal-binding</keyword>
<dbReference type="Pfam" id="PF01850">
    <property type="entry name" value="PIN"/>
    <property type="match status" value="1"/>
</dbReference>
<keyword evidence="2 8" id="KW-1277">Toxin-antitoxin system</keyword>
<dbReference type="GO" id="GO:0016787">
    <property type="term" value="F:hydrolase activity"/>
    <property type="evidence" value="ECO:0007669"/>
    <property type="project" value="UniProtKB-KW"/>
</dbReference>
<dbReference type="HOGENOM" id="CLU_118482_5_3_7"/>
<dbReference type="InterPro" id="IPR002716">
    <property type="entry name" value="PIN_dom"/>
</dbReference>
<sequence>MIFLPDTNAWIRFLNPGENRVKEHFLTVDPVTMRFCSVVKAELYYGALKSSRSEENLALIEELFANFESLTFDDDAARRYGEIRATLSRQGTPIGPNDLMIASIASVHGAVVVTHNSREFSRVDGLKIEDWET</sequence>
<feature type="binding site" evidence="8">
    <location>
        <position position="6"/>
    </location>
    <ligand>
        <name>Mg(2+)</name>
        <dbReference type="ChEBI" id="CHEBI:18420"/>
    </ligand>
</feature>
<accession>A5GAQ0</accession>
<organism evidence="10 11">
    <name type="scientific">Geotalea uraniireducens (strain Rf4)</name>
    <name type="common">Geobacter uraniireducens</name>
    <dbReference type="NCBI Taxonomy" id="351605"/>
    <lineage>
        <taxon>Bacteria</taxon>
        <taxon>Pseudomonadati</taxon>
        <taxon>Thermodesulfobacteriota</taxon>
        <taxon>Desulfuromonadia</taxon>
        <taxon>Geobacterales</taxon>
        <taxon>Geobacteraceae</taxon>
        <taxon>Geotalea</taxon>
    </lineage>
</organism>
<evidence type="ECO:0000256" key="8">
    <source>
        <dbReference type="HAMAP-Rule" id="MF_00265"/>
    </source>
</evidence>
<gene>
    <name evidence="8" type="primary">vapC</name>
    <name evidence="10" type="ordered locus">Gura_1138</name>
</gene>
<keyword evidence="11" id="KW-1185">Reference proteome</keyword>
<evidence type="ECO:0000256" key="1">
    <source>
        <dbReference type="ARBA" id="ARBA00001946"/>
    </source>
</evidence>
<keyword evidence="5 8" id="KW-0378">Hydrolase</keyword>
<feature type="domain" description="PIN" evidence="9">
    <location>
        <begin position="4"/>
        <end position="125"/>
    </location>
</feature>
<dbReference type="InterPro" id="IPR050556">
    <property type="entry name" value="Type_II_TA_system_RNase"/>
</dbReference>
<dbReference type="GO" id="GO:0090729">
    <property type="term" value="F:toxin activity"/>
    <property type="evidence" value="ECO:0007669"/>
    <property type="project" value="UniProtKB-KW"/>
</dbReference>
<dbReference type="AlphaFoldDB" id="A5GAQ0"/>
<dbReference type="PANTHER" id="PTHR33653:SF1">
    <property type="entry name" value="RIBONUCLEASE VAPC2"/>
    <property type="match status" value="1"/>
</dbReference>
<keyword evidence="6 8" id="KW-0460">Magnesium</keyword>
<dbReference type="GO" id="GO:0000287">
    <property type="term" value="F:magnesium ion binding"/>
    <property type="evidence" value="ECO:0007669"/>
    <property type="project" value="UniProtKB-UniRule"/>
</dbReference>
<protein>
    <recommendedName>
        <fullName evidence="8">Ribonuclease VapC</fullName>
        <shortName evidence="8">RNase VapC</shortName>
        <ecNumber evidence="8">3.1.-.-</ecNumber>
    </recommendedName>
    <alternativeName>
        <fullName evidence="8">Toxin VapC</fullName>
    </alternativeName>
</protein>
<evidence type="ECO:0000256" key="2">
    <source>
        <dbReference type="ARBA" id="ARBA00022649"/>
    </source>
</evidence>
<evidence type="ECO:0000313" key="11">
    <source>
        <dbReference type="Proteomes" id="UP000006695"/>
    </source>
</evidence>
<dbReference type="KEGG" id="gur:Gura_1138"/>
<dbReference type="STRING" id="351605.Gura_1138"/>
<dbReference type="HAMAP" id="MF_00265">
    <property type="entry name" value="VapC_Nob1"/>
    <property type="match status" value="1"/>
</dbReference>
<evidence type="ECO:0000256" key="3">
    <source>
        <dbReference type="ARBA" id="ARBA00022722"/>
    </source>
</evidence>
<dbReference type="CDD" id="cd09881">
    <property type="entry name" value="PIN_VapC4-5_FitB-like"/>
    <property type="match status" value="1"/>
</dbReference>
<dbReference type="EMBL" id="CP000698">
    <property type="protein sequence ID" value="ABQ25342.1"/>
    <property type="molecule type" value="Genomic_DNA"/>
</dbReference>